<dbReference type="OrthoDB" id="9808041at2"/>
<dbReference type="InterPro" id="IPR000550">
    <property type="entry name" value="Hppk"/>
</dbReference>
<evidence type="ECO:0000256" key="6">
    <source>
        <dbReference type="ARBA" id="ARBA00022741"/>
    </source>
</evidence>
<evidence type="ECO:0000256" key="8">
    <source>
        <dbReference type="ARBA" id="ARBA00022840"/>
    </source>
</evidence>
<dbReference type="EMBL" id="FOLE01000002">
    <property type="protein sequence ID" value="SFC01453.1"/>
    <property type="molecule type" value="Genomic_DNA"/>
</dbReference>
<dbReference type="GO" id="GO:0046654">
    <property type="term" value="P:tetrahydrofolate biosynthetic process"/>
    <property type="evidence" value="ECO:0007669"/>
    <property type="project" value="UniProtKB-UniPathway"/>
</dbReference>
<reference evidence="14 15" key="1">
    <citation type="submission" date="2016-10" db="EMBL/GenBank/DDBJ databases">
        <authorList>
            <person name="de Groot N.N."/>
        </authorList>
    </citation>
    <scope>NUCLEOTIDE SEQUENCE [LARGE SCALE GENOMIC DNA]</scope>
    <source>
        <strain evidence="14 15">DSM 6793</strain>
    </source>
</reference>
<name>A0A1I1FWM3_9BACT</name>
<comment type="function">
    <text evidence="10">Catalyzes the transfer of pyrophosphate from adenosine triphosphate (ATP) to 6-hydroxymethyl-7,8-dihydropterin, an enzymatic step in folate biosynthesis pathway.</text>
</comment>
<evidence type="ECO:0000256" key="5">
    <source>
        <dbReference type="ARBA" id="ARBA00022679"/>
    </source>
</evidence>
<evidence type="ECO:0000313" key="14">
    <source>
        <dbReference type="EMBL" id="SFC01453.1"/>
    </source>
</evidence>
<dbReference type="UniPathway" id="UPA00077">
    <property type="reaction ID" value="UER00155"/>
</dbReference>
<keyword evidence="15" id="KW-1185">Reference proteome</keyword>
<dbReference type="STRING" id="927664.SAMN05421780_102277"/>
<evidence type="ECO:0000256" key="7">
    <source>
        <dbReference type="ARBA" id="ARBA00022777"/>
    </source>
</evidence>
<evidence type="ECO:0000256" key="9">
    <source>
        <dbReference type="ARBA" id="ARBA00022909"/>
    </source>
</evidence>
<dbReference type="EC" id="2.7.6.3" evidence="3"/>
<evidence type="ECO:0000256" key="1">
    <source>
        <dbReference type="ARBA" id="ARBA00005051"/>
    </source>
</evidence>
<dbReference type="NCBIfam" id="TIGR01498">
    <property type="entry name" value="folK"/>
    <property type="match status" value="1"/>
</dbReference>
<evidence type="ECO:0000256" key="4">
    <source>
        <dbReference type="ARBA" id="ARBA00016218"/>
    </source>
</evidence>
<protein>
    <recommendedName>
        <fullName evidence="4">2-amino-4-hydroxy-6-hydroxymethyldihydropteridine pyrophosphokinase</fullName>
        <ecNumber evidence="3">2.7.6.3</ecNumber>
    </recommendedName>
    <alternativeName>
        <fullName evidence="11">6-hydroxymethyl-7,8-dihydropterin pyrophosphokinase</fullName>
    </alternativeName>
    <alternativeName>
        <fullName evidence="12">7,8-dihydro-6-hydroxymethylpterin-pyrophosphokinase</fullName>
    </alternativeName>
</protein>
<dbReference type="GO" id="GO:0046656">
    <property type="term" value="P:folic acid biosynthetic process"/>
    <property type="evidence" value="ECO:0007669"/>
    <property type="project" value="UniProtKB-KW"/>
</dbReference>
<evidence type="ECO:0000313" key="15">
    <source>
        <dbReference type="Proteomes" id="UP000199514"/>
    </source>
</evidence>
<dbReference type="Gene3D" id="3.30.70.560">
    <property type="entry name" value="7,8-Dihydro-6-hydroxymethylpterin-pyrophosphokinase HPPK"/>
    <property type="match status" value="1"/>
</dbReference>
<feature type="domain" description="7,8-dihydro-6-hydroxymethylpterin-pyrophosphokinase" evidence="13">
    <location>
        <begin position="12"/>
        <end position="136"/>
    </location>
</feature>
<dbReference type="GO" id="GO:0005524">
    <property type="term" value="F:ATP binding"/>
    <property type="evidence" value="ECO:0007669"/>
    <property type="project" value="UniProtKB-KW"/>
</dbReference>
<evidence type="ECO:0000256" key="3">
    <source>
        <dbReference type="ARBA" id="ARBA00013253"/>
    </source>
</evidence>
<organism evidence="14 15">
    <name type="scientific">Flexibacter flexilis DSM 6793</name>
    <dbReference type="NCBI Taxonomy" id="927664"/>
    <lineage>
        <taxon>Bacteria</taxon>
        <taxon>Pseudomonadati</taxon>
        <taxon>Bacteroidota</taxon>
        <taxon>Cytophagia</taxon>
        <taxon>Cytophagales</taxon>
        <taxon>Flexibacteraceae</taxon>
        <taxon>Flexibacter</taxon>
    </lineage>
</organism>
<evidence type="ECO:0000256" key="11">
    <source>
        <dbReference type="ARBA" id="ARBA00029766"/>
    </source>
</evidence>
<dbReference type="GO" id="GO:0003848">
    <property type="term" value="F:2-amino-4-hydroxy-6-hydroxymethyldihydropteridine diphosphokinase activity"/>
    <property type="evidence" value="ECO:0007669"/>
    <property type="project" value="UniProtKB-EC"/>
</dbReference>
<evidence type="ECO:0000256" key="12">
    <source>
        <dbReference type="ARBA" id="ARBA00033413"/>
    </source>
</evidence>
<proteinExistence type="inferred from homology"/>
<dbReference type="SUPFAM" id="SSF55083">
    <property type="entry name" value="6-hydroxymethyl-7,8-dihydropterin pyrophosphokinase, HPPK"/>
    <property type="match status" value="1"/>
</dbReference>
<comment type="pathway">
    <text evidence="1">Cofactor biosynthesis; tetrahydrofolate biosynthesis; 2-amino-4-hydroxy-6-hydroxymethyl-7,8-dihydropteridine diphosphate from 7,8-dihydroneopterin triphosphate: step 4/4.</text>
</comment>
<dbReference type="Pfam" id="PF01288">
    <property type="entry name" value="HPPK"/>
    <property type="match status" value="1"/>
</dbReference>
<keyword evidence="9" id="KW-0289">Folate biosynthesis</keyword>
<dbReference type="CDD" id="cd00483">
    <property type="entry name" value="HPPK"/>
    <property type="match status" value="1"/>
</dbReference>
<dbReference type="GO" id="GO:0016301">
    <property type="term" value="F:kinase activity"/>
    <property type="evidence" value="ECO:0007669"/>
    <property type="project" value="UniProtKB-KW"/>
</dbReference>
<keyword evidence="5" id="KW-0808">Transferase</keyword>
<dbReference type="AlphaFoldDB" id="A0A1I1FWM3"/>
<accession>A0A1I1FWM3</accession>
<comment type="similarity">
    <text evidence="2">Belongs to the HPPK family.</text>
</comment>
<keyword evidence="8" id="KW-0067">ATP-binding</keyword>
<evidence type="ECO:0000256" key="2">
    <source>
        <dbReference type="ARBA" id="ARBA00005810"/>
    </source>
</evidence>
<dbReference type="PANTHER" id="PTHR43071:SF1">
    <property type="entry name" value="2-AMINO-4-HYDROXY-6-HYDROXYMETHYLDIHYDROPTERIDINE PYROPHOSPHOKINASE"/>
    <property type="match status" value="1"/>
</dbReference>
<dbReference type="Proteomes" id="UP000199514">
    <property type="component" value="Unassembled WGS sequence"/>
</dbReference>
<dbReference type="RefSeq" id="WP_091508684.1">
    <property type="nucleotide sequence ID" value="NZ_FOLE01000002.1"/>
</dbReference>
<dbReference type="InterPro" id="IPR035907">
    <property type="entry name" value="Hppk_sf"/>
</dbReference>
<sequence>MTQQTTDYHWLIGGNLSDRLDYLARARALMAEQIGQILQTSGIYQTQAWGYTDQPDFLNQAIITRSALPPQQAMQAALHIEQQLGRERHQRWHERTIDIDLIYAQDFCLETPNLTLPHPRAHERRFVLVPLAEISPDFIHPIWHKSQAELLQLCADTSAVETFKLLI</sequence>
<keyword evidence="6" id="KW-0547">Nucleotide-binding</keyword>
<evidence type="ECO:0000259" key="13">
    <source>
        <dbReference type="Pfam" id="PF01288"/>
    </source>
</evidence>
<keyword evidence="7 14" id="KW-0418">Kinase</keyword>
<dbReference type="PANTHER" id="PTHR43071">
    <property type="entry name" value="2-AMINO-4-HYDROXY-6-HYDROXYMETHYLDIHYDROPTERIDINE PYROPHOSPHOKINASE"/>
    <property type="match status" value="1"/>
</dbReference>
<gene>
    <name evidence="14" type="ORF">SAMN05421780_102277</name>
</gene>
<evidence type="ECO:0000256" key="10">
    <source>
        <dbReference type="ARBA" id="ARBA00029409"/>
    </source>
</evidence>